<dbReference type="PANTHER" id="PTHR43378:SF2">
    <property type="entry name" value="UDP-3-O-ACYLGLUCOSAMINE N-ACYLTRANSFERASE 1, MITOCHONDRIAL-RELATED"/>
    <property type="match status" value="1"/>
</dbReference>
<dbReference type="AlphaFoldDB" id="A0A1T5ERQ5"/>
<dbReference type="Pfam" id="PF00132">
    <property type="entry name" value="Hexapep"/>
    <property type="match status" value="2"/>
</dbReference>
<keyword evidence="4 7" id="KW-0677">Repeat</keyword>
<dbReference type="CDD" id="cd03352">
    <property type="entry name" value="LbH_LpxD"/>
    <property type="match status" value="1"/>
</dbReference>
<evidence type="ECO:0000313" key="10">
    <source>
        <dbReference type="Proteomes" id="UP000190150"/>
    </source>
</evidence>
<evidence type="ECO:0000256" key="2">
    <source>
        <dbReference type="ARBA" id="ARBA00022556"/>
    </source>
</evidence>
<evidence type="ECO:0000313" key="9">
    <source>
        <dbReference type="EMBL" id="SKB86596.1"/>
    </source>
</evidence>
<feature type="domain" description="UDP-3-O-[3-hydroxymyristoyl] glucosamine N-acyltransferase non-repeat region" evidence="8">
    <location>
        <begin position="22"/>
        <end position="89"/>
    </location>
</feature>
<dbReference type="Pfam" id="PF04613">
    <property type="entry name" value="LpxD"/>
    <property type="match status" value="1"/>
</dbReference>
<dbReference type="Gene3D" id="3.40.1390.10">
    <property type="entry name" value="MurE/MurF, N-terminal domain"/>
    <property type="match status" value="1"/>
</dbReference>
<proteinExistence type="inferred from homology"/>
<accession>A0A1T5ERQ5</accession>
<dbReference type="PROSITE" id="PS00101">
    <property type="entry name" value="HEXAPEP_TRANSFERASES"/>
    <property type="match status" value="1"/>
</dbReference>
<dbReference type="EC" id="2.3.1.191" evidence="7"/>
<organism evidence="9 10">
    <name type="scientific">Sphingobacterium nematocida</name>
    <dbReference type="NCBI Taxonomy" id="1513896"/>
    <lineage>
        <taxon>Bacteria</taxon>
        <taxon>Pseudomonadati</taxon>
        <taxon>Bacteroidota</taxon>
        <taxon>Sphingobacteriia</taxon>
        <taxon>Sphingobacteriales</taxon>
        <taxon>Sphingobacteriaceae</taxon>
        <taxon>Sphingobacterium</taxon>
    </lineage>
</organism>
<keyword evidence="10" id="KW-1185">Reference proteome</keyword>
<dbReference type="EMBL" id="FUZF01000012">
    <property type="protein sequence ID" value="SKB86596.1"/>
    <property type="molecule type" value="Genomic_DNA"/>
</dbReference>
<dbReference type="GO" id="GO:0103118">
    <property type="term" value="F:UDP-3-O-[(3R)-3-hydroxyacyl]-glucosamine N-acyltransferase activity"/>
    <property type="evidence" value="ECO:0007669"/>
    <property type="project" value="UniProtKB-EC"/>
</dbReference>
<dbReference type="NCBIfam" id="TIGR01853">
    <property type="entry name" value="lipid_A_lpxD"/>
    <property type="match status" value="1"/>
</dbReference>
<keyword evidence="3 7" id="KW-0808">Transferase</keyword>
<comment type="similarity">
    <text evidence="7">Belongs to the transferase hexapeptide repeat family. LpxD subfamily.</text>
</comment>
<reference evidence="10" key="1">
    <citation type="submission" date="2017-02" db="EMBL/GenBank/DDBJ databases">
        <authorList>
            <person name="Varghese N."/>
            <person name="Submissions S."/>
        </authorList>
    </citation>
    <scope>NUCLEOTIDE SEQUENCE [LARGE SCALE GENOMIC DNA]</scope>
    <source>
        <strain evidence="10">DSM 24091</strain>
    </source>
</reference>
<evidence type="ECO:0000256" key="5">
    <source>
        <dbReference type="ARBA" id="ARBA00023098"/>
    </source>
</evidence>
<dbReference type="STRING" id="1513896.SAMN05660841_02745"/>
<comment type="function">
    <text evidence="7">Catalyzes the N-acylation of UDP-3-O-acylglucosamine using 3-hydroxyacyl-ACP as the acyl donor. Is involved in the biosynthesis of lipid A, a phosphorylated glycolipid that anchors the lipopolysaccharide to the outer membrane of the cell.</text>
</comment>
<protein>
    <recommendedName>
        <fullName evidence="7">UDP-3-O-acylglucosamine N-acyltransferase</fullName>
        <ecNumber evidence="7">2.3.1.191</ecNumber>
    </recommendedName>
</protein>
<evidence type="ECO:0000256" key="1">
    <source>
        <dbReference type="ARBA" id="ARBA00022516"/>
    </source>
</evidence>
<dbReference type="InterPro" id="IPR011004">
    <property type="entry name" value="Trimer_LpxA-like_sf"/>
</dbReference>
<dbReference type="OrthoDB" id="9784739at2"/>
<gene>
    <name evidence="7" type="primary">lpxD</name>
    <name evidence="9" type="ORF">SAMN05660841_02745</name>
</gene>
<dbReference type="Gene3D" id="2.160.10.10">
    <property type="entry name" value="Hexapeptide repeat proteins"/>
    <property type="match status" value="1"/>
</dbReference>
<evidence type="ECO:0000256" key="4">
    <source>
        <dbReference type="ARBA" id="ARBA00022737"/>
    </source>
</evidence>
<comment type="catalytic activity">
    <reaction evidence="7">
        <text>a UDP-3-O-[(3R)-3-hydroxyacyl]-alpha-D-glucosamine + a (3R)-hydroxyacyl-[ACP] = a UDP-2-N,3-O-bis[(3R)-3-hydroxyacyl]-alpha-D-glucosamine + holo-[ACP] + H(+)</text>
        <dbReference type="Rhea" id="RHEA:53836"/>
        <dbReference type="Rhea" id="RHEA-COMP:9685"/>
        <dbReference type="Rhea" id="RHEA-COMP:9945"/>
        <dbReference type="ChEBI" id="CHEBI:15378"/>
        <dbReference type="ChEBI" id="CHEBI:64479"/>
        <dbReference type="ChEBI" id="CHEBI:78827"/>
        <dbReference type="ChEBI" id="CHEBI:137740"/>
        <dbReference type="ChEBI" id="CHEBI:137748"/>
        <dbReference type="EC" id="2.3.1.191"/>
    </reaction>
</comment>
<evidence type="ECO:0000256" key="6">
    <source>
        <dbReference type="ARBA" id="ARBA00023315"/>
    </source>
</evidence>
<dbReference type="PANTHER" id="PTHR43378">
    <property type="entry name" value="UDP-3-O-ACYLGLUCOSAMINE N-ACYLTRANSFERASE"/>
    <property type="match status" value="1"/>
</dbReference>
<dbReference type="HAMAP" id="MF_00523">
    <property type="entry name" value="LpxD"/>
    <property type="match status" value="1"/>
</dbReference>
<dbReference type="UniPathway" id="UPA00973"/>
<dbReference type="InterPro" id="IPR001451">
    <property type="entry name" value="Hexapep"/>
</dbReference>
<dbReference type="Proteomes" id="UP000190150">
    <property type="component" value="Unassembled WGS sequence"/>
</dbReference>
<dbReference type="GO" id="GO:0016410">
    <property type="term" value="F:N-acyltransferase activity"/>
    <property type="evidence" value="ECO:0007669"/>
    <property type="project" value="InterPro"/>
</dbReference>
<comment type="pathway">
    <text evidence="7">Bacterial outer membrane biogenesis; LPS lipid A biosynthesis.</text>
</comment>
<keyword evidence="1 7" id="KW-0444">Lipid biosynthesis</keyword>
<evidence type="ECO:0000256" key="7">
    <source>
        <dbReference type="HAMAP-Rule" id="MF_00523"/>
    </source>
</evidence>
<dbReference type="GO" id="GO:0016020">
    <property type="term" value="C:membrane"/>
    <property type="evidence" value="ECO:0007669"/>
    <property type="project" value="GOC"/>
</dbReference>
<dbReference type="InterPro" id="IPR020573">
    <property type="entry name" value="UDP_GlcNAc_AcTrfase_non-rep"/>
</dbReference>
<sequence length="343" mass="37115">MQFTAEQIATLLNGTIEGNPNVSVSQLAKIEEGSIETLSFLSNPKYEHFLYTTGSAIVIVNEDLVLQKAVPCTLIRVKDAYSAFSELLKIYHSFRNERSGRDEQVYIHDTAQIGEGGYIGAFAYLGRDVKIGNNVKIYPRVYIGDNVRIGDNSTLFPGVTVYFDCAIGANVIIHSGTVVGSDGFGFAPQANGTYDKIPQIGNVVIEDDVEIGANTVIDRATMGSTIIRKGVKLDNLIQIAHNVEIGENTVIAAQTGVSGSTKVGRQVILGGQVGLVGHISIANGTQVQAQSGVNKSIKEENMKWGGTPFAPYTAHLRSQVVYAKLPSLEKRILDLEQKLKEKQ</sequence>
<evidence type="ECO:0000256" key="3">
    <source>
        <dbReference type="ARBA" id="ARBA00022679"/>
    </source>
</evidence>
<keyword evidence="2 7" id="KW-0441">Lipid A biosynthesis</keyword>
<evidence type="ECO:0000259" key="8">
    <source>
        <dbReference type="Pfam" id="PF04613"/>
    </source>
</evidence>
<dbReference type="SUPFAM" id="SSF51161">
    <property type="entry name" value="Trimeric LpxA-like enzymes"/>
    <property type="match status" value="1"/>
</dbReference>
<dbReference type="GO" id="GO:0009245">
    <property type="term" value="P:lipid A biosynthetic process"/>
    <property type="evidence" value="ECO:0007669"/>
    <property type="project" value="UniProtKB-UniRule"/>
</dbReference>
<dbReference type="RefSeq" id="WP_079643710.1">
    <property type="nucleotide sequence ID" value="NZ_FUZF01000012.1"/>
</dbReference>
<dbReference type="InterPro" id="IPR018357">
    <property type="entry name" value="Hexapep_transf_CS"/>
</dbReference>
<dbReference type="NCBIfam" id="NF002060">
    <property type="entry name" value="PRK00892.1"/>
    <property type="match status" value="1"/>
</dbReference>
<keyword evidence="5 7" id="KW-0443">Lipid metabolism</keyword>
<comment type="subunit">
    <text evidence="7">Homotrimer.</text>
</comment>
<feature type="active site" description="Proton acceptor" evidence="7">
    <location>
        <position position="241"/>
    </location>
</feature>
<keyword evidence="6 7" id="KW-0012">Acyltransferase</keyword>
<dbReference type="InterPro" id="IPR007691">
    <property type="entry name" value="LpxD"/>
</dbReference>
<name>A0A1T5ERQ5_9SPHI</name>